<protein>
    <submittedName>
        <fullName evidence="1">Uncharacterized protein</fullName>
    </submittedName>
</protein>
<comment type="caution">
    <text evidence="1">The sequence shown here is derived from an EMBL/GenBank/DDBJ whole genome shotgun (WGS) entry which is preliminary data.</text>
</comment>
<name>A0ABP9HF77_9FLAO</name>
<gene>
    <name evidence="1" type="ORF">GCM10023315_18830</name>
</gene>
<evidence type="ECO:0000313" key="1">
    <source>
        <dbReference type="EMBL" id="GAA4969392.1"/>
    </source>
</evidence>
<organism evidence="1 2">
    <name type="scientific">Algibacter aquimarinus</name>
    <dbReference type="NCBI Taxonomy" id="1136748"/>
    <lineage>
        <taxon>Bacteria</taxon>
        <taxon>Pseudomonadati</taxon>
        <taxon>Bacteroidota</taxon>
        <taxon>Flavobacteriia</taxon>
        <taxon>Flavobacteriales</taxon>
        <taxon>Flavobacteriaceae</taxon>
        <taxon>Algibacter</taxon>
    </lineage>
</organism>
<reference evidence="2" key="1">
    <citation type="journal article" date="2019" name="Int. J. Syst. Evol. Microbiol.">
        <title>The Global Catalogue of Microorganisms (GCM) 10K type strain sequencing project: providing services to taxonomists for standard genome sequencing and annotation.</title>
        <authorList>
            <consortium name="The Broad Institute Genomics Platform"/>
            <consortium name="The Broad Institute Genome Sequencing Center for Infectious Disease"/>
            <person name="Wu L."/>
            <person name="Ma J."/>
        </authorList>
    </citation>
    <scope>NUCLEOTIDE SEQUENCE [LARGE SCALE GENOMIC DNA]</scope>
    <source>
        <strain evidence="2">JCM 18287</strain>
    </source>
</reference>
<evidence type="ECO:0000313" key="2">
    <source>
        <dbReference type="Proteomes" id="UP001501692"/>
    </source>
</evidence>
<sequence length="235" mass="28096">MKKMPSYKKQIKGEKQVKFQNTYNILSEKMTNPISIVDCYKMLQEQMMIVNDLHANIYFDSEYFNKDDYDDKKKLEDFINSDNFKNHPRTNKDLVFLKSDLKVKTKNSFEGIYNYGKKVTIGIYKTKDENYHAVVLTSDSKIWEPGQIKFKAKRNEFGKYDVLAYDDFTRKLMMVKSLTFENGRFWKYKKIDNSTNFEIEVNNETNWDFKQLNIDTQYIYFGDFSSFSSKKQESI</sequence>
<proteinExistence type="predicted"/>
<keyword evidence="2" id="KW-1185">Reference proteome</keyword>
<dbReference type="Proteomes" id="UP001501692">
    <property type="component" value="Unassembled WGS sequence"/>
</dbReference>
<dbReference type="EMBL" id="BAABJK010000006">
    <property type="protein sequence ID" value="GAA4969392.1"/>
    <property type="molecule type" value="Genomic_DNA"/>
</dbReference>
<accession>A0ABP9HF77</accession>